<reference evidence="2" key="1">
    <citation type="journal article" date="2015" name="Nature">
        <title>Complex archaea that bridge the gap between prokaryotes and eukaryotes.</title>
        <authorList>
            <person name="Spang A."/>
            <person name="Saw J.H."/>
            <person name="Jorgensen S.L."/>
            <person name="Zaremba-Niedzwiedzka K."/>
            <person name="Martijn J."/>
            <person name="Lind A.E."/>
            <person name="van Eijk R."/>
            <person name="Schleper C."/>
            <person name="Guy L."/>
            <person name="Ettema T.J."/>
        </authorList>
    </citation>
    <scope>NUCLEOTIDE SEQUENCE</scope>
</reference>
<gene>
    <name evidence="2" type="ORF">LCGC14_1152270</name>
</gene>
<name>A0A0F9MIB6_9ZZZZ</name>
<comment type="caution">
    <text evidence="2">The sequence shown here is derived from an EMBL/GenBank/DDBJ whole genome shotgun (WGS) entry which is preliminary data.</text>
</comment>
<feature type="transmembrane region" description="Helical" evidence="1">
    <location>
        <begin position="181"/>
        <end position="201"/>
    </location>
</feature>
<feature type="transmembrane region" description="Helical" evidence="1">
    <location>
        <begin position="20"/>
        <end position="42"/>
    </location>
</feature>
<feature type="transmembrane region" description="Helical" evidence="1">
    <location>
        <begin position="113"/>
        <end position="135"/>
    </location>
</feature>
<feature type="transmembrane region" description="Helical" evidence="1">
    <location>
        <begin position="155"/>
        <end position="175"/>
    </location>
</feature>
<dbReference type="EMBL" id="LAZR01005551">
    <property type="protein sequence ID" value="KKM98996.1"/>
    <property type="molecule type" value="Genomic_DNA"/>
</dbReference>
<evidence type="ECO:0000256" key="1">
    <source>
        <dbReference type="SAM" id="Phobius"/>
    </source>
</evidence>
<keyword evidence="1" id="KW-1133">Transmembrane helix</keyword>
<keyword evidence="1" id="KW-0812">Transmembrane</keyword>
<keyword evidence="1" id="KW-0472">Membrane</keyword>
<protein>
    <recommendedName>
        <fullName evidence="3">Glycerophosphoryl diester phosphodiesterase membrane domain-containing protein</fullName>
    </recommendedName>
</protein>
<organism evidence="2">
    <name type="scientific">marine sediment metagenome</name>
    <dbReference type="NCBI Taxonomy" id="412755"/>
    <lineage>
        <taxon>unclassified sequences</taxon>
        <taxon>metagenomes</taxon>
        <taxon>ecological metagenomes</taxon>
    </lineage>
</organism>
<dbReference type="Pfam" id="PF13197">
    <property type="entry name" value="DUF4013"/>
    <property type="match status" value="1"/>
</dbReference>
<dbReference type="InterPro" id="IPR025098">
    <property type="entry name" value="DUF4013"/>
</dbReference>
<sequence>MDYGKAFSFVFDDEAWISKVIIGGLLTASFILIIPVFIVLGYSEQVAKRAMLGEKGLPEWKDWGDLLKRGFSLSVVFFVYMIPAYVFILIPVIGLFVLGAAADGGGSDALGGLAVLLILMAYAVFFIFIMLFNLLMPAIVAQFVRTDSIGETLNILNLFTVVKNNFVNILILVAFSMVAGFVAQIGLIACFIGVFFTGFYAQLMLYNLYGQFAKTVEEEKTIGSEQPSEA</sequence>
<feature type="transmembrane region" description="Helical" evidence="1">
    <location>
        <begin position="75"/>
        <end position="101"/>
    </location>
</feature>
<evidence type="ECO:0000313" key="2">
    <source>
        <dbReference type="EMBL" id="KKM98996.1"/>
    </source>
</evidence>
<evidence type="ECO:0008006" key="3">
    <source>
        <dbReference type="Google" id="ProtNLM"/>
    </source>
</evidence>
<proteinExistence type="predicted"/>
<accession>A0A0F9MIB6</accession>
<dbReference type="AlphaFoldDB" id="A0A0F9MIB6"/>